<evidence type="ECO:0000313" key="2">
    <source>
        <dbReference type="EMBL" id="KAJ3590676.1"/>
    </source>
</evidence>
<dbReference type="Proteomes" id="UP001148018">
    <property type="component" value="Unassembled WGS sequence"/>
</dbReference>
<reference evidence="2" key="1">
    <citation type="submission" date="2022-07" db="EMBL/GenBank/DDBJ databases">
        <title>Chromosome-level genome of Muraenolepis orangiensis.</title>
        <authorList>
            <person name="Kim J."/>
        </authorList>
    </citation>
    <scope>NUCLEOTIDE SEQUENCE</scope>
    <source>
        <strain evidence="2">KU_S4_2022</strain>
        <tissue evidence="2">Muscle</tissue>
    </source>
</reference>
<feature type="compositionally biased region" description="Basic and acidic residues" evidence="1">
    <location>
        <begin position="153"/>
        <end position="164"/>
    </location>
</feature>
<proteinExistence type="predicted"/>
<name>A0A9Q0DLT4_9TELE</name>
<gene>
    <name evidence="2" type="ORF">NHX12_008625</name>
</gene>
<dbReference type="AlphaFoldDB" id="A0A9Q0DLT4"/>
<feature type="region of interest" description="Disordered" evidence="1">
    <location>
        <begin position="143"/>
        <end position="164"/>
    </location>
</feature>
<accession>A0A9Q0DLT4</accession>
<organism evidence="2 3">
    <name type="scientific">Muraenolepis orangiensis</name>
    <name type="common">Patagonian moray cod</name>
    <dbReference type="NCBI Taxonomy" id="630683"/>
    <lineage>
        <taxon>Eukaryota</taxon>
        <taxon>Metazoa</taxon>
        <taxon>Chordata</taxon>
        <taxon>Craniata</taxon>
        <taxon>Vertebrata</taxon>
        <taxon>Euteleostomi</taxon>
        <taxon>Actinopterygii</taxon>
        <taxon>Neopterygii</taxon>
        <taxon>Teleostei</taxon>
        <taxon>Neoteleostei</taxon>
        <taxon>Acanthomorphata</taxon>
        <taxon>Zeiogadaria</taxon>
        <taxon>Gadariae</taxon>
        <taxon>Gadiformes</taxon>
        <taxon>Muraenolepidoidei</taxon>
        <taxon>Muraenolepididae</taxon>
        <taxon>Muraenolepis</taxon>
    </lineage>
</organism>
<keyword evidence="3" id="KW-1185">Reference proteome</keyword>
<sequence length="164" mass="18971">MVEHPLVEHRLVEHYLVEHCLVEHCLVEHRLVEHYLLEHCLVEHYLVEHYLAPFESSPAWGYVYIWQAGRDASRWEGRRKKRFDVQKVKCTLHLSTLQHHSDSGKVQVQKRRVKFSKERIVGHSPPSWLTYAPVRVSAGGGGVRPELVVGRRGTREARTGDSPG</sequence>
<dbReference type="EMBL" id="JANIIK010000114">
    <property type="protein sequence ID" value="KAJ3590676.1"/>
    <property type="molecule type" value="Genomic_DNA"/>
</dbReference>
<evidence type="ECO:0000313" key="3">
    <source>
        <dbReference type="Proteomes" id="UP001148018"/>
    </source>
</evidence>
<comment type="caution">
    <text evidence="2">The sequence shown here is derived from an EMBL/GenBank/DDBJ whole genome shotgun (WGS) entry which is preliminary data.</text>
</comment>
<evidence type="ECO:0000256" key="1">
    <source>
        <dbReference type="SAM" id="MobiDB-lite"/>
    </source>
</evidence>
<protein>
    <submittedName>
        <fullName evidence="2">Uncharacterized protein</fullName>
    </submittedName>
</protein>